<keyword evidence="12" id="KW-1185">Reference proteome</keyword>
<reference evidence="11" key="1">
    <citation type="submission" date="2022-11" db="UniProtKB">
        <authorList>
            <consortium name="EnsemblMetazoa"/>
        </authorList>
    </citation>
    <scope>IDENTIFICATION</scope>
</reference>
<organism evidence="11 12">
    <name type="scientific">Patiria miniata</name>
    <name type="common">Bat star</name>
    <name type="synonym">Asterina miniata</name>
    <dbReference type="NCBI Taxonomy" id="46514"/>
    <lineage>
        <taxon>Eukaryota</taxon>
        <taxon>Metazoa</taxon>
        <taxon>Echinodermata</taxon>
        <taxon>Eleutherozoa</taxon>
        <taxon>Asterozoa</taxon>
        <taxon>Asteroidea</taxon>
        <taxon>Valvatacea</taxon>
        <taxon>Valvatida</taxon>
        <taxon>Asterinidae</taxon>
        <taxon>Patiria</taxon>
    </lineage>
</organism>
<dbReference type="RefSeq" id="XP_038045124.1">
    <property type="nucleotide sequence ID" value="XM_038189196.1"/>
</dbReference>
<keyword evidence="3 9" id="KW-0812">Transmembrane</keyword>
<dbReference type="PRINTS" id="PR00237">
    <property type="entry name" value="GPCRRHODOPSN"/>
</dbReference>
<feature type="transmembrane region" description="Helical" evidence="9">
    <location>
        <begin position="140"/>
        <end position="160"/>
    </location>
</feature>
<dbReference type="InterPro" id="IPR017452">
    <property type="entry name" value="GPCR_Rhodpsn_7TM"/>
</dbReference>
<dbReference type="CDD" id="cd00637">
    <property type="entry name" value="7tm_classA_rhodopsin-like"/>
    <property type="match status" value="1"/>
</dbReference>
<comment type="subcellular location">
    <subcellularLocation>
        <location evidence="1">Cell membrane</location>
        <topology evidence="1">Multi-pass membrane protein</topology>
    </subcellularLocation>
</comment>
<dbReference type="PROSITE" id="PS50262">
    <property type="entry name" value="G_PROTEIN_RECEP_F1_2"/>
    <property type="match status" value="1"/>
</dbReference>
<dbReference type="PANTHER" id="PTHR24249:SF411">
    <property type="entry name" value="G-PROTEIN COUPLED RECEPTORS FAMILY 1 PROFILE DOMAIN-CONTAINING PROTEIN"/>
    <property type="match status" value="1"/>
</dbReference>
<keyword evidence="6 9" id="KW-0472">Membrane</keyword>
<evidence type="ECO:0000256" key="7">
    <source>
        <dbReference type="ARBA" id="ARBA00023170"/>
    </source>
</evidence>
<protein>
    <recommendedName>
        <fullName evidence="10">G-protein coupled receptors family 1 profile domain-containing protein</fullName>
    </recommendedName>
</protein>
<dbReference type="Pfam" id="PF00001">
    <property type="entry name" value="7tm_1"/>
    <property type="match status" value="1"/>
</dbReference>
<dbReference type="SUPFAM" id="SSF81321">
    <property type="entry name" value="Family A G protein-coupled receptor-like"/>
    <property type="match status" value="1"/>
</dbReference>
<evidence type="ECO:0000313" key="11">
    <source>
        <dbReference type="EnsemblMetazoa" id="XP_038045124.1"/>
    </source>
</evidence>
<feature type="transmembrane region" description="Helical" evidence="9">
    <location>
        <begin position="61"/>
        <end position="81"/>
    </location>
</feature>
<keyword evidence="8" id="KW-0807">Transducer</keyword>
<dbReference type="Gene3D" id="1.20.1070.10">
    <property type="entry name" value="Rhodopsin 7-helix transmembrane proteins"/>
    <property type="match status" value="1"/>
</dbReference>
<feature type="transmembrane region" description="Helical" evidence="9">
    <location>
        <begin position="180"/>
        <end position="201"/>
    </location>
</feature>
<feature type="transmembrane region" description="Helical" evidence="9">
    <location>
        <begin position="28"/>
        <end position="49"/>
    </location>
</feature>
<dbReference type="InterPro" id="IPR050569">
    <property type="entry name" value="TAAR"/>
</dbReference>
<evidence type="ECO:0000256" key="6">
    <source>
        <dbReference type="ARBA" id="ARBA00023136"/>
    </source>
</evidence>
<sequence length="346" mass="38127">MATTDAPTTLAPDECVPSEHSFHRALRATYIGLDFLLTLLGNVLTIVVTRKVEEFSDSTKVIITSLAVADLGVAFVAATSLPVEILGKWIFPEWVCAASFITFYIFTTVSVMMVIVMTFDRLVAIVRPLRYALILPKHRSVIAVVIVWLACTGGGMYTTFTNNIVYNRCSAVCMTTGRNIVASIVSVLLFYVIPLALIMMMNVKILLIARQHARHIGRPAVTITSTDDAGQPTILRRPRSVKGKAVGVISLVTVAFAVSWSVYQAKLLHGSVSGSSDAFDEWLEFSAIWLGLTNSWWNVIIYSVMNRSFRRHTRSVLFGCCPRCPRPSEIIPIETVSVNLRSNPPG</sequence>
<dbReference type="InterPro" id="IPR000276">
    <property type="entry name" value="GPCR_Rhodpsn"/>
</dbReference>
<feature type="transmembrane region" description="Helical" evidence="9">
    <location>
        <begin position="285"/>
        <end position="305"/>
    </location>
</feature>
<keyword evidence="4 9" id="KW-1133">Transmembrane helix</keyword>
<feature type="domain" description="G-protein coupled receptors family 1 profile" evidence="10">
    <location>
        <begin position="41"/>
        <end position="302"/>
    </location>
</feature>
<dbReference type="GO" id="GO:0004930">
    <property type="term" value="F:G protein-coupled receptor activity"/>
    <property type="evidence" value="ECO:0007669"/>
    <property type="project" value="UniProtKB-KW"/>
</dbReference>
<evidence type="ECO:0000256" key="4">
    <source>
        <dbReference type="ARBA" id="ARBA00022989"/>
    </source>
</evidence>
<keyword evidence="5" id="KW-0297">G-protein coupled receptor</keyword>
<dbReference type="GO" id="GO:0005886">
    <property type="term" value="C:plasma membrane"/>
    <property type="evidence" value="ECO:0007669"/>
    <property type="project" value="UniProtKB-SubCell"/>
</dbReference>
<accession>A0A913YZJ1</accession>
<evidence type="ECO:0000259" key="10">
    <source>
        <dbReference type="PROSITE" id="PS50262"/>
    </source>
</evidence>
<evidence type="ECO:0000256" key="1">
    <source>
        <dbReference type="ARBA" id="ARBA00004651"/>
    </source>
</evidence>
<evidence type="ECO:0000313" key="12">
    <source>
        <dbReference type="Proteomes" id="UP000887568"/>
    </source>
</evidence>
<evidence type="ECO:0000256" key="5">
    <source>
        <dbReference type="ARBA" id="ARBA00023040"/>
    </source>
</evidence>
<dbReference type="OrthoDB" id="5951059at2759"/>
<dbReference type="PANTHER" id="PTHR24249">
    <property type="entry name" value="HISTAMINE RECEPTOR-RELATED G-PROTEIN COUPLED RECEPTOR"/>
    <property type="match status" value="1"/>
</dbReference>
<feature type="transmembrane region" description="Helical" evidence="9">
    <location>
        <begin position="245"/>
        <end position="265"/>
    </location>
</feature>
<proteinExistence type="predicted"/>
<evidence type="ECO:0000256" key="9">
    <source>
        <dbReference type="SAM" id="Phobius"/>
    </source>
</evidence>
<feature type="transmembrane region" description="Helical" evidence="9">
    <location>
        <begin position="101"/>
        <end position="119"/>
    </location>
</feature>
<keyword evidence="2" id="KW-1003">Cell membrane</keyword>
<evidence type="ECO:0000256" key="3">
    <source>
        <dbReference type="ARBA" id="ARBA00022692"/>
    </source>
</evidence>
<dbReference type="GeneID" id="119719700"/>
<evidence type="ECO:0000256" key="2">
    <source>
        <dbReference type="ARBA" id="ARBA00022475"/>
    </source>
</evidence>
<keyword evidence="7" id="KW-0675">Receptor</keyword>
<dbReference type="EnsemblMetazoa" id="XM_038189196.1">
    <property type="protein sequence ID" value="XP_038045124.1"/>
    <property type="gene ID" value="LOC119719700"/>
</dbReference>
<dbReference type="AlphaFoldDB" id="A0A913YZJ1"/>
<evidence type="ECO:0000256" key="8">
    <source>
        <dbReference type="ARBA" id="ARBA00023224"/>
    </source>
</evidence>
<dbReference type="OMA" id="RCKESCT"/>
<name>A0A913YZJ1_PATMI</name>
<dbReference type="Proteomes" id="UP000887568">
    <property type="component" value="Unplaced"/>
</dbReference>